<reference evidence="4" key="1">
    <citation type="submission" date="2023-07" db="EMBL/GenBank/DDBJ databases">
        <title>Genomic Encyclopedia of Type Strains, Phase IV (KMG-IV): sequencing the most valuable type-strain genomes for metagenomic binning, comparative biology and taxonomic classification.</title>
        <authorList>
            <person name="Goeker M."/>
        </authorList>
    </citation>
    <scope>NUCLEOTIDE SEQUENCE</scope>
    <source>
        <strain evidence="4">DSM 23947</strain>
    </source>
</reference>
<feature type="binding site" evidence="3">
    <location>
        <begin position="7"/>
        <end position="20"/>
    </location>
    <ligand>
        <name>ATP</name>
        <dbReference type="ChEBI" id="CHEBI:30616"/>
    </ligand>
</feature>
<evidence type="ECO:0000313" key="5">
    <source>
        <dbReference type="Proteomes" id="UP001237207"/>
    </source>
</evidence>
<dbReference type="GO" id="GO:0005524">
    <property type="term" value="F:ATP binding"/>
    <property type="evidence" value="ECO:0007669"/>
    <property type="project" value="UniProtKB-KW"/>
</dbReference>
<dbReference type="PANTHER" id="PTHR37825">
    <property type="entry name" value="TRNA(MET) CYTIDINE ACETATE LIGASE"/>
    <property type="match status" value="1"/>
</dbReference>
<dbReference type="Gene3D" id="3.40.50.620">
    <property type="entry name" value="HUPs"/>
    <property type="match status" value="1"/>
</dbReference>
<comment type="function">
    <text evidence="3">Catalyzes the formation of N(4)-acetylcytidine (ac(4)C) at the wobble position of elongator tRNA(Met), using acetate and ATP as substrates. First activates an acetate ion to form acetyladenylate (Ac-AMP) and then transfers the acetyl group to tRNA to form ac(4)C34.</text>
</comment>
<dbReference type="HAMAP" id="MF_01539">
    <property type="entry name" value="TmcAL"/>
    <property type="match status" value="1"/>
</dbReference>
<feature type="binding site" evidence="3">
    <location>
        <position position="162"/>
    </location>
    <ligand>
        <name>ATP</name>
        <dbReference type="ChEBI" id="CHEBI:30616"/>
    </ligand>
</feature>
<dbReference type="Pfam" id="PF05636">
    <property type="entry name" value="HIGH_NTase1"/>
    <property type="match status" value="1"/>
</dbReference>
<evidence type="ECO:0000256" key="2">
    <source>
        <dbReference type="ARBA" id="ARBA00022694"/>
    </source>
</evidence>
<keyword evidence="5" id="KW-1185">Reference proteome</keyword>
<comment type="subcellular location">
    <subcellularLocation>
        <location evidence="3">Cytoplasm</location>
    </subcellularLocation>
</comment>
<keyword evidence="3" id="KW-0963">Cytoplasm</keyword>
<dbReference type="GO" id="GO:0006400">
    <property type="term" value="P:tRNA modification"/>
    <property type="evidence" value="ECO:0007669"/>
    <property type="project" value="UniProtKB-UniRule"/>
</dbReference>
<keyword evidence="2 3" id="KW-0819">tRNA processing</keyword>
<gene>
    <name evidence="3" type="primary">tmcAL</name>
    <name evidence="4" type="ORF">J2S13_001624</name>
</gene>
<dbReference type="AlphaFoldDB" id="A0AAJ1SYM6"/>
<accession>A0AAJ1SYM6</accession>
<dbReference type="EC" id="6.3.4.-" evidence="3"/>
<evidence type="ECO:0000313" key="4">
    <source>
        <dbReference type="EMBL" id="MDQ0215224.1"/>
    </source>
</evidence>
<evidence type="ECO:0000256" key="3">
    <source>
        <dbReference type="HAMAP-Rule" id="MF_01539"/>
    </source>
</evidence>
<feature type="binding site" evidence="3">
    <location>
        <position position="101"/>
    </location>
    <ligand>
        <name>ATP</name>
        <dbReference type="ChEBI" id="CHEBI:30616"/>
    </ligand>
</feature>
<organism evidence="4 5">
    <name type="scientific">Oikeobacillus pervagus</name>
    <dbReference type="NCBI Taxonomy" id="1325931"/>
    <lineage>
        <taxon>Bacteria</taxon>
        <taxon>Bacillati</taxon>
        <taxon>Bacillota</taxon>
        <taxon>Bacilli</taxon>
        <taxon>Bacillales</taxon>
        <taxon>Bacillaceae</taxon>
        <taxon>Oikeobacillus</taxon>
    </lineage>
</organism>
<comment type="similarity">
    <text evidence="3">Belongs to the TmcAL family.</text>
</comment>
<sequence length="411" mass="47423">MKSVGIVVEYNPFHNGHFFHASKAREIANADCVIAVMSGHFLQRGEPALTSKWARAHMALQSGVDLVVELPYAFSTQRAERFAFGAIHILHQLFCKSFCFGSESGEVQDFEEMVQLTNNRHNDIQKLIQLHMSQGSSYPKAQSLAYEQLFHSTAPIDLTKPNNILGYHYVQANQQFPTPMIPLTITRKNAHYHDEIFSSKHIASATSIRKALLSTENGIDEIAPYVPKATFLALQHYLQTYGSFHYWEKYWPFLQYKLLSSSPLELRKLYEIEEGIEYRLIEWARKTNTFEHFMKQVKTKRYTWTRIQRMLIHILTNTSKEEMNKKGNSPEYIRLLGMNETGKTYLNQIKKQVSIPLITKISAFKELIAFDIKATKIYSFALAPEFRQKLLESEWKQSPLIVSSPTGKELS</sequence>
<comment type="caution">
    <text evidence="4">The sequence shown here is derived from an EMBL/GenBank/DDBJ whole genome shotgun (WGS) entry which is preliminary data.</text>
</comment>
<dbReference type="GO" id="GO:0016879">
    <property type="term" value="F:ligase activity, forming carbon-nitrogen bonds"/>
    <property type="evidence" value="ECO:0007669"/>
    <property type="project" value="UniProtKB-UniRule"/>
</dbReference>
<dbReference type="InterPro" id="IPR014729">
    <property type="entry name" value="Rossmann-like_a/b/a_fold"/>
</dbReference>
<keyword evidence="3" id="KW-0067">ATP-binding</keyword>
<dbReference type="SUPFAM" id="SSF52374">
    <property type="entry name" value="Nucleotidylyl transferase"/>
    <property type="match status" value="1"/>
</dbReference>
<dbReference type="InterPro" id="IPR008513">
    <property type="entry name" value="tRNA(Met)_cyd_acetate_ligase"/>
</dbReference>
<keyword evidence="1 3" id="KW-0436">Ligase</keyword>
<dbReference type="PANTHER" id="PTHR37825:SF1">
    <property type="entry name" value="TRNA(MET) CYTIDINE ACETATE LIGASE"/>
    <property type="match status" value="1"/>
</dbReference>
<keyword evidence="3" id="KW-0694">RNA-binding</keyword>
<protein>
    <recommendedName>
        <fullName evidence="3">tRNA(Met) cytidine acetate ligase</fullName>
        <ecNumber evidence="3">6.3.4.-</ecNumber>
    </recommendedName>
</protein>
<dbReference type="RefSeq" id="WP_307257219.1">
    <property type="nucleotide sequence ID" value="NZ_JAUSUC010000016.1"/>
</dbReference>
<dbReference type="NCBIfam" id="NF010191">
    <property type="entry name" value="PRK13670.1"/>
    <property type="match status" value="1"/>
</dbReference>
<name>A0AAJ1SYM6_9BACI</name>
<keyword evidence="3" id="KW-0820">tRNA-binding</keyword>
<feature type="binding site" evidence="3">
    <location>
        <position position="187"/>
    </location>
    <ligand>
        <name>ATP</name>
        <dbReference type="ChEBI" id="CHEBI:30616"/>
    </ligand>
</feature>
<comment type="catalytic activity">
    <reaction evidence="3">
        <text>cytidine(34) in elongator tRNA(Met) + acetate + ATP = N(4)-acetylcytidine(34) in elongator tRNA(Met) + AMP + diphosphate</text>
        <dbReference type="Rhea" id="RHEA:58144"/>
        <dbReference type="Rhea" id="RHEA-COMP:10693"/>
        <dbReference type="Rhea" id="RHEA-COMP:10694"/>
        <dbReference type="ChEBI" id="CHEBI:30089"/>
        <dbReference type="ChEBI" id="CHEBI:30616"/>
        <dbReference type="ChEBI" id="CHEBI:33019"/>
        <dbReference type="ChEBI" id="CHEBI:74900"/>
        <dbReference type="ChEBI" id="CHEBI:82748"/>
        <dbReference type="ChEBI" id="CHEBI:456215"/>
    </reaction>
</comment>
<proteinExistence type="inferred from homology"/>
<dbReference type="GO" id="GO:0000049">
    <property type="term" value="F:tRNA binding"/>
    <property type="evidence" value="ECO:0007669"/>
    <property type="project" value="UniProtKB-KW"/>
</dbReference>
<evidence type="ECO:0000256" key="1">
    <source>
        <dbReference type="ARBA" id="ARBA00022598"/>
    </source>
</evidence>
<dbReference type="GO" id="GO:0005737">
    <property type="term" value="C:cytoplasm"/>
    <property type="evidence" value="ECO:0007669"/>
    <property type="project" value="UniProtKB-SubCell"/>
</dbReference>
<dbReference type="EMBL" id="JAUSUC010000016">
    <property type="protein sequence ID" value="MDQ0215224.1"/>
    <property type="molecule type" value="Genomic_DNA"/>
</dbReference>
<keyword evidence="3" id="KW-0547">Nucleotide-binding</keyword>
<comment type="caution">
    <text evidence="3">Lacks conserved residue(s) required for the propagation of feature annotation.</text>
</comment>
<dbReference type="Proteomes" id="UP001237207">
    <property type="component" value="Unassembled WGS sequence"/>
</dbReference>